<dbReference type="EMBL" id="MN739499">
    <property type="protein sequence ID" value="QHT08586.1"/>
    <property type="molecule type" value="Genomic_DNA"/>
</dbReference>
<evidence type="ECO:0000256" key="2">
    <source>
        <dbReference type="SAM" id="Phobius"/>
    </source>
</evidence>
<accession>A0A6C0CUS5</accession>
<feature type="transmembrane region" description="Helical" evidence="2">
    <location>
        <begin position="12"/>
        <end position="31"/>
    </location>
</feature>
<reference evidence="3" key="1">
    <citation type="journal article" date="2020" name="Nature">
        <title>Giant virus diversity and host interactions through global metagenomics.</title>
        <authorList>
            <person name="Schulz F."/>
            <person name="Roux S."/>
            <person name="Paez-Espino D."/>
            <person name="Jungbluth S."/>
            <person name="Walsh D.A."/>
            <person name="Denef V.J."/>
            <person name="McMahon K.D."/>
            <person name="Konstantinidis K.T."/>
            <person name="Eloe-Fadrosh E.A."/>
            <person name="Kyrpides N.C."/>
            <person name="Woyke T."/>
        </authorList>
    </citation>
    <scope>NUCLEOTIDE SEQUENCE</scope>
    <source>
        <strain evidence="3">GVMAG-M-3300023109-53</strain>
    </source>
</reference>
<feature type="compositionally biased region" description="Polar residues" evidence="1">
    <location>
        <begin position="136"/>
        <end position="154"/>
    </location>
</feature>
<proteinExistence type="predicted"/>
<keyword evidence="2" id="KW-0812">Transmembrane</keyword>
<organism evidence="3">
    <name type="scientific">viral metagenome</name>
    <dbReference type="NCBI Taxonomy" id="1070528"/>
    <lineage>
        <taxon>unclassified sequences</taxon>
        <taxon>metagenomes</taxon>
        <taxon>organismal metagenomes</taxon>
    </lineage>
</organism>
<name>A0A6C0CUS5_9ZZZZ</name>
<evidence type="ECO:0000313" key="3">
    <source>
        <dbReference type="EMBL" id="QHT08586.1"/>
    </source>
</evidence>
<evidence type="ECO:0000256" key="1">
    <source>
        <dbReference type="SAM" id="MobiDB-lite"/>
    </source>
</evidence>
<sequence>MRPYEDLMNKNNTHQLFLVIILLGYIIFNIQTPHFLAPVIDNIFGNIIVIIFAFFVLVHSNPILGIIFVFAAYELLKRSSDTTGTSAIKRYLPSQMKMDGHLSAFNQFPVTLEEQMVKQMAPLVETSGPNHLHYQPASSHTHNAMNVTDNTSVI</sequence>
<dbReference type="AlphaFoldDB" id="A0A6C0CUS5"/>
<feature type="region of interest" description="Disordered" evidence="1">
    <location>
        <begin position="135"/>
        <end position="154"/>
    </location>
</feature>
<feature type="transmembrane region" description="Helical" evidence="2">
    <location>
        <begin position="43"/>
        <end position="73"/>
    </location>
</feature>
<keyword evidence="2" id="KW-0472">Membrane</keyword>
<protein>
    <submittedName>
        <fullName evidence="3">Uncharacterized protein</fullName>
    </submittedName>
</protein>
<keyword evidence="2" id="KW-1133">Transmembrane helix</keyword>